<keyword evidence="1" id="KW-0808">Transferase</keyword>
<comment type="caution">
    <text evidence="1">The sequence shown here is derived from an EMBL/GenBank/DDBJ whole genome shotgun (WGS) entry which is preliminary data.</text>
</comment>
<keyword evidence="1" id="KW-0239">DNA-directed DNA polymerase</keyword>
<gene>
    <name evidence="1" type="ORF">Cflav_PD5080</name>
</gene>
<dbReference type="EMBL" id="ABOX02000004">
    <property type="protein sequence ID" value="EEF62445.1"/>
    <property type="molecule type" value="Genomic_DNA"/>
</dbReference>
<dbReference type="Pfam" id="PF13177">
    <property type="entry name" value="DNA_pol3_delta2"/>
    <property type="match status" value="1"/>
</dbReference>
<keyword evidence="2" id="KW-1185">Reference proteome</keyword>
<proteinExistence type="predicted"/>
<dbReference type="RefSeq" id="WP_007413325.1">
    <property type="nucleotide sequence ID" value="NZ_ABOX02000004.1"/>
</dbReference>
<evidence type="ECO:0000313" key="1">
    <source>
        <dbReference type="EMBL" id="EEF62445.1"/>
    </source>
</evidence>
<accession>B9XBX7</accession>
<name>B9XBX7_PEDPL</name>
<evidence type="ECO:0000313" key="2">
    <source>
        <dbReference type="Proteomes" id="UP000003688"/>
    </source>
</evidence>
<dbReference type="PANTHER" id="PTHR11669">
    <property type="entry name" value="REPLICATION FACTOR C / DNA POLYMERASE III GAMMA-TAU SUBUNIT"/>
    <property type="match status" value="1"/>
</dbReference>
<dbReference type="InterPro" id="IPR050238">
    <property type="entry name" value="DNA_Rep/Repair_Clamp_Loader"/>
</dbReference>
<reference evidence="1 2" key="1">
    <citation type="journal article" date="2011" name="J. Bacteriol.">
        <title>Genome sequence of 'Pedosphaera parvula' Ellin514, an aerobic Verrucomicrobial isolate from pasture soil.</title>
        <authorList>
            <person name="Kant R."/>
            <person name="van Passel M.W."/>
            <person name="Sangwan P."/>
            <person name="Palva A."/>
            <person name="Lucas S."/>
            <person name="Copeland A."/>
            <person name="Lapidus A."/>
            <person name="Glavina Del Rio T."/>
            <person name="Dalin E."/>
            <person name="Tice H."/>
            <person name="Bruce D."/>
            <person name="Goodwin L."/>
            <person name="Pitluck S."/>
            <person name="Chertkov O."/>
            <person name="Larimer F.W."/>
            <person name="Land M.L."/>
            <person name="Hauser L."/>
            <person name="Brettin T.S."/>
            <person name="Detter J.C."/>
            <person name="Han S."/>
            <person name="de Vos W.M."/>
            <person name="Janssen P.H."/>
            <person name="Smidt H."/>
        </authorList>
    </citation>
    <scope>NUCLEOTIDE SEQUENCE [LARGE SCALE GENOMIC DNA]</scope>
    <source>
        <strain evidence="1 2">Ellin514</strain>
    </source>
</reference>
<dbReference type="Proteomes" id="UP000003688">
    <property type="component" value="Unassembled WGS sequence"/>
</dbReference>
<dbReference type="STRING" id="320771.Cflav_PD5080"/>
<dbReference type="OrthoDB" id="9811073at2"/>
<dbReference type="InterPro" id="IPR027417">
    <property type="entry name" value="P-loop_NTPase"/>
</dbReference>
<dbReference type="SUPFAM" id="SSF52540">
    <property type="entry name" value="P-loop containing nucleoside triphosphate hydrolases"/>
    <property type="match status" value="1"/>
</dbReference>
<dbReference type="EC" id="2.7.7.7" evidence="1"/>
<organism evidence="1 2">
    <name type="scientific">Pedosphaera parvula (strain Ellin514)</name>
    <dbReference type="NCBI Taxonomy" id="320771"/>
    <lineage>
        <taxon>Bacteria</taxon>
        <taxon>Pseudomonadati</taxon>
        <taxon>Verrucomicrobiota</taxon>
        <taxon>Pedosphaerae</taxon>
        <taxon>Pedosphaerales</taxon>
        <taxon>Pedosphaeraceae</taxon>
        <taxon>Pedosphaera</taxon>
    </lineage>
</organism>
<dbReference type="PANTHER" id="PTHR11669:SF0">
    <property type="entry name" value="PROTEIN STICHEL-LIKE 2"/>
    <property type="match status" value="1"/>
</dbReference>
<dbReference type="AlphaFoldDB" id="B9XBX7"/>
<sequence>MSFKDFPEQKQPVTLLQRSLERGRLAHGYLFSGHSLGELEALARTLAKTLNCQEPVRLVPGGPAVDCCDKCVNCRKIDAENHADVHWVRPESKSRVVTIDQMRDLMQEINLKPNEAEYKVAVIVAADRLNVQAANAFLKTLEEPPAKSILVLLTTEPQKILETILSRCLRLNFAGEGNKALAAAQMEWLRAFSELAAEEQKSLLGRYRLLGVLLKTLGELKEEIEKALTARSPLERYDDLDPKLRDRWEEELSAAIEAEYRLQRADVLGLLQWWLRDVWLRTMPLEGAELLSFPELPTAAQVAKRISSEQAIKNLQVLERMQRLLGSNVQEALALEVGLLELQL</sequence>
<keyword evidence="1" id="KW-0548">Nucleotidyltransferase</keyword>
<dbReference type="GO" id="GO:0006261">
    <property type="term" value="P:DNA-templated DNA replication"/>
    <property type="evidence" value="ECO:0007669"/>
    <property type="project" value="TreeGrafter"/>
</dbReference>
<protein>
    <submittedName>
        <fullName evidence="1">DNA-directed DNA polymerase</fullName>
        <ecNumber evidence="1">2.7.7.7</ecNumber>
    </submittedName>
</protein>
<dbReference type="Gene3D" id="3.40.50.300">
    <property type="entry name" value="P-loop containing nucleotide triphosphate hydrolases"/>
    <property type="match status" value="1"/>
</dbReference>
<dbReference type="GO" id="GO:0003887">
    <property type="term" value="F:DNA-directed DNA polymerase activity"/>
    <property type="evidence" value="ECO:0007669"/>
    <property type="project" value="UniProtKB-KW"/>
</dbReference>